<evidence type="ECO:0000256" key="2">
    <source>
        <dbReference type="ARBA" id="ARBA00022490"/>
    </source>
</evidence>
<protein>
    <submittedName>
        <fullName evidence="8">Phosphatidylinositol 4-phosphate 5-kinase type-1 alpha isoform X12</fullName>
    </submittedName>
</protein>
<dbReference type="Proteomes" id="UP000515164">
    <property type="component" value="Unplaced"/>
</dbReference>
<dbReference type="AlphaFoldDB" id="A0A6P8MWH8"/>
<feature type="domain" description="PIPK" evidence="6">
    <location>
        <begin position="94"/>
        <end position="497"/>
    </location>
</feature>
<keyword evidence="3" id="KW-0808">Transferase</keyword>
<dbReference type="PROSITE" id="PS51455">
    <property type="entry name" value="PIPK"/>
    <property type="match status" value="1"/>
</dbReference>
<dbReference type="InterPro" id="IPR023610">
    <property type="entry name" value="PInositol-4/5-P-5/4-kinase"/>
</dbReference>
<dbReference type="FunFam" id="3.30.800.10:FF:000001">
    <property type="entry name" value="phosphatidylinositol 4-phosphate 5-kinase type-1 gamma"/>
    <property type="match status" value="1"/>
</dbReference>
<evidence type="ECO:0000256" key="4">
    <source>
        <dbReference type="SAM" id="Coils"/>
    </source>
</evidence>
<evidence type="ECO:0000313" key="8">
    <source>
        <dbReference type="RefSeq" id="XP_033318276.1"/>
    </source>
</evidence>
<name>A0A6P8MWH8_9HYME</name>
<dbReference type="InterPro" id="IPR027484">
    <property type="entry name" value="PInositol-4-P-5-kinase_N"/>
</dbReference>
<accession>A0A6P8MWH8</accession>
<reference evidence="8" key="1">
    <citation type="submission" date="2025-08" db="UniProtKB">
        <authorList>
            <consortium name="RefSeq"/>
        </authorList>
    </citation>
    <scope>IDENTIFICATION</scope>
    <source>
        <tissue evidence="8">Muscle</tissue>
    </source>
</reference>
<dbReference type="GO" id="GO:0005737">
    <property type="term" value="C:cytoplasm"/>
    <property type="evidence" value="ECO:0007669"/>
    <property type="project" value="UniProtKB-SubCell"/>
</dbReference>
<keyword evidence="7" id="KW-1185">Reference proteome</keyword>
<dbReference type="Gene3D" id="3.30.810.10">
    <property type="entry name" value="2-Layer Sandwich"/>
    <property type="match status" value="1"/>
</dbReference>
<dbReference type="PANTHER" id="PTHR23086:SF101">
    <property type="entry name" value="LP03320P-RELATED"/>
    <property type="match status" value="1"/>
</dbReference>
<feature type="region of interest" description="Disordered" evidence="5">
    <location>
        <begin position="531"/>
        <end position="585"/>
    </location>
</feature>
<proteinExistence type="predicted"/>
<dbReference type="GeneID" id="117215852"/>
<feature type="compositionally biased region" description="Basic and acidic residues" evidence="5">
    <location>
        <begin position="24"/>
        <end position="42"/>
    </location>
</feature>
<evidence type="ECO:0000256" key="3">
    <source>
        <dbReference type="PROSITE-ProRule" id="PRU00781"/>
    </source>
</evidence>
<keyword evidence="3" id="KW-0067">ATP-binding</keyword>
<feature type="region of interest" description="Disordered" evidence="5">
    <location>
        <begin position="354"/>
        <end position="386"/>
    </location>
</feature>
<dbReference type="PANTHER" id="PTHR23086">
    <property type="entry name" value="PHOSPHATIDYLINOSITOL-4-PHOSPHATE 5-KINASE"/>
    <property type="match status" value="1"/>
</dbReference>
<feature type="compositionally biased region" description="Low complexity" evidence="5">
    <location>
        <begin position="549"/>
        <end position="559"/>
    </location>
</feature>
<keyword evidence="2" id="KW-0963">Cytoplasm</keyword>
<feature type="compositionally biased region" description="Polar residues" evidence="5">
    <location>
        <begin position="43"/>
        <end position="56"/>
    </location>
</feature>
<organism evidence="7 8">
    <name type="scientific">Bombus bifarius</name>
    <dbReference type="NCBI Taxonomy" id="103933"/>
    <lineage>
        <taxon>Eukaryota</taxon>
        <taxon>Metazoa</taxon>
        <taxon>Ecdysozoa</taxon>
        <taxon>Arthropoda</taxon>
        <taxon>Hexapoda</taxon>
        <taxon>Insecta</taxon>
        <taxon>Pterygota</taxon>
        <taxon>Neoptera</taxon>
        <taxon>Endopterygota</taxon>
        <taxon>Hymenoptera</taxon>
        <taxon>Apocrita</taxon>
        <taxon>Aculeata</taxon>
        <taxon>Apoidea</taxon>
        <taxon>Anthophila</taxon>
        <taxon>Apidae</taxon>
        <taxon>Bombus</taxon>
        <taxon>Pyrobombus</taxon>
    </lineage>
</organism>
<dbReference type="GO" id="GO:0046854">
    <property type="term" value="P:phosphatidylinositol phosphate biosynthetic process"/>
    <property type="evidence" value="ECO:0007669"/>
    <property type="project" value="TreeGrafter"/>
</dbReference>
<feature type="coiled-coil region" evidence="4">
    <location>
        <begin position="710"/>
        <end position="737"/>
    </location>
</feature>
<sequence length="775" mass="85572">MASGDNVDVIEVVETSFSGPAQATEDHLRPEQYADEDSKSTGDKVTTFESSVNQHGTAGPKTPVGVSRNKSERERKIGHRRVGVGGEITYKKIQTTQIMGSIQLGIQHAVGGLASKPERDLLMQDFMTVETTNFPSEGSNHTPAHHFSEFKFKNYAPIAFRYFRDLFGIQPDDFLMSMCSAPLRELSNPGASGSIFYLTDDDEFIIKTVQHKEGEFLQTLLPGYYMNLNQNPRTLLPKFFGLYCYRCNSKNVRLVAMNNLLPSSVKLHQKYDLKGSTYKRKASKSERSKSSPTYKDLDFMEHHPEGIFLEADTYSALVKTIQRDCRVLESFKIMDYSLLVGLHNLDQAAREKAQEQRLSASAEEEVGEVGGETTALTQAEKEREREDRIGASALNRSRSINRQRLVAHSTAMESIQAESEPIDEEDDVPSPGGIPARNARGERLLLFLGIIDILQSYRLKKKLEHTWKSMIHDGDTVSVHRPGFYAQRFQDFMAKTVFKKIPSLDLPEIKGNHRKFRNLVTSYIALKHSPSKRKSITRPLRPLDGDFDSTGGTLPSTCSTPPPPFDDAVRSNDQTLASGGQLQQGAPTTILTSSLSSAHSKQNKVVHHVTLTKTYHDAVSISDVHLESSGSGSGSGGRETKSSLSVESGGSSRGGGGLTWTPPAGSAEGSTPTWTEGTPSFTESSSSGDAGCPTTPIRGSQRHDDGGRIAATVEEALASLTTEMKETNNTRNFVEQRRSLSKYSQVRTSFKRASANHVSIMRNVQNVLRVQRREP</sequence>
<evidence type="ECO:0000256" key="5">
    <source>
        <dbReference type="SAM" id="MobiDB-lite"/>
    </source>
</evidence>
<feature type="compositionally biased region" description="Polar residues" evidence="5">
    <location>
        <begin position="668"/>
        <end position="688"/>
    </location>
</feature>
<keyword evidence="3" id="KW-0547">Nucleotide-binding</keyword>
<feature type="region of interest" description="Disordered" evidence="5">
    <location>
        <begin position="625"/>
        <end position="706"/>
    </location>
</feature>
<feature type="region of interest" description="Disordered" evidence="5">
    <location>
        <begin position="15"/>
        <end position="73"/>
    </location>
</feature>
<gene>
    <name evidence="8" type="primary">LOC117215852</name>
</gene>
<dbReference type="InterPro" id="IPR002498">
    <property type="entry name" value="PInositol-4-P-4/5-kinase_core"/>
</dbReference>
<feature type="region of interest" description="Disordered" evidence="5">
    <location>
        <begin position="412"/>
        <end position="435"/>
    </location>
</feature>
<dbReference type="CDD" id="cd17301">
    <property type="entry name" value="PIPKc_PIP5KI"/>
    <property type="match status" value="1"/>
</dbReference>
<keyword evidence="4" id="KW-0175">Coiled coil</keyword>
<keyword evidence="3" id="KW-0418">Kinase</keyword>
<dbReference type="Gene3D" id="3.30.800.10">
    <property type="entry name" value="Phosphatidylinositol Phosphate Kinase II Beta"/>
    <property type="match status" value="1"/>
</dbReference>
<dbReference type="SMART" id="SM00330">
    <property type="entry name" value="PIPKc"/>
    <property type="match status" value="1"/>
</dbReference>
<dbReference type="CTD" id="37633"/>
<evidence type="ECO:0000313" key="7">
    <source>
        <dbReference type="Proteomes" id="UP000515164"/>
    </source>
</evidence>
<dbReference type="GO" id="GO:0005524">
    <property type="term" value="F:ATP binding"/>
    <property type="evidence" value="ECO:0007669"/>
    <property type="project" value="UniProtKB-UniRule"/>
</dbReference>
<dbReference type="GO" id="GO:0005886">
    <property type="term" value="C:plasma membrane"/>
    <property type="evidence" value="ECO:0007669"/>
    <property type="project" value="TreeGrafter"/>
</dbReference>
<evidence type="ECO:0000256" key="1">
    <source>
        <dbReference type="ARBA" id="ARBA00004496"/>
    </source>
</evidence>
<evidence type="ECO:0000259" key="6">
    <source>
        <dbReference type="PROSITE" id="PS51455"/>
    </source>
</evidence>
<dbReference type="SUPFAM" id="SSF56104">
    <property type="entry name" value="SAICAR synthase-like"/>
    <property type="match status" value="1"/>
</dbReference>
<dbReference type="InterPro" id="IPR027483">
    <property type="entry name" value="PInositol-4-P-4/5-kinase_C_sf"/>
</dbReference>
<dbReference type="RefSeq" id="XP_033318276.1">
    <property type="nucleotide sequence ID" value="XM_033462385.1"/>
</dbReference>
<dbReference type="Pfam" id="PF01504">
    <property type="entry name" value="PIP5K"/>
    <property type="match status" value="1"/>
</dbReference>
<comment type="subcellular location">
    <subcellularLocation>
        <location evidence="1">Cytoplasm</location>
    </subcellularLocation>
</comment>
<dbReference type="GO" id="GO:0016308">
    <property type="term" value="F:1-phosphatidylinositol-4-phosphate 5-kinase activity"/>
    <property type="evidence" value="ECO:0007669"/>
    <property type="project" value="TreeGrafter"/>
</dbReference>
<feature type="compositionally biased region" description="Polar residues" evidence="5">
    <location>
        <begin position="571"/>
        <end position="585"/>
    </location>
</feature>